<comment type="similarity">
    <text evidence="2">Belongs to the HPr family.</text>
</comment>
<organism evidence="6 7">
    <name type="scientific">Paraburkholderia kururiensis</name>
    <dbReference type="NCBI Taxonomy" id="984307"/>
    <lineage>
        <taxon>Bacteria</taxon>
        <taxon>Pseudomonadati</taxon>
        <taxon>Pseudomonadota</taxon>
        <taxon>Betaproteobacteria</taxon>
        <taxon>Burkholderiales</taxon>
        <taxon>Burkholderiaceae</taxon>
        <taxon>Paraburkholderia</taxon>
    </lineage>
</organism>
<dbReference type="CDD" id="cd00367">
    <property type="entry name" value="PTS-HPr_like"/>
    <property type="match status" value="1"/>
</dbReference>
<keyword evidence="3" id="KW-0963">Cytoplasm</keyword>
<gene>
    <name evidence="6" type="ORF">U0042_15470</name>
</gene>
<evidence type="ECO:0000256" key="3">
    <source>
        <dbReference type="ARBA" id="ARBA00022490"/>
    </source>
</evidence>
<dbReference type="RefSeq" id="WP_232833572.1">
    <property type="nucleotide sequence ID" value="NZ_CP139965.1"/>
</dbReference>
<dbReference type="InterPro" id="IPR035895">
    <property type="entry name" value="HPr-like_sf"/>
</dbReference>
<sequence length="94" mass="10060">MERWVEVDRRWGRPGYEPTTVACIASGFVSEIVCFANGRFVNGKDAMSVMSLRVKPGTEVRILATGPDEAAAVQAVCEVLGPQQAGAGVCRQTC</sequence>
<dbReference type="PANTHER" id="PTHR33705">
    <property type="entry name" value="PHOSPHOCARRIER PROTEIN HPR"/>
    <property type="match status" value="1"/>
</dbReference>
<evidence type="ECO:0000313" key="7">
    <source>
        <dbReference type="Proteomes" id="UP001325479"/>
    </source>
</evidence>
<evidence type="ECO:0000256" key="4">
    <source>
        <dbReference type="ARBA" id="ARBA00022683"/>
    </source>
</evidence>
<name>A0ABZ0WE20_9BURK</name>
<keyword evidence="4" id="KW-0598">Phosphotransferase system</keyword>
<protein>
    <submittedName>
        <fullName evidence="6">HPr family phosphocarrier protein</fullName>
    </submittedName>
</protein>
<feature type="domain" description="HPr" evidence="5">
    <location>
        <begin position="1"/>
        <end position="90"/>
    </location>
</feature>
<dbReference type="InterPro" id="IPR000032">
    <property type="entry name" value="HPr-like"/>
</dbReference>
<dbReference type="PROSITE" id="PS51350">
    <property type="entry name" value="PTS_HPR_DOM"/>
    <property type="match status" value="1"/>
</dbReference>
<comment type="subcellular location">
    <subcellularLocation>
        <location evidence="1">Cytoplasm</location>
    </subcellularLocation>
</comment>
<dbReference type="PANTHER" id="PTHR33705:SF2">
    <property type="entry name" value="PHOSPHOCARRIER PROTEIN NPR"/>
    <property type="match status" value="1"/>
</dbReference>
<dbReference type="PRINTS" id="PR00107">
    <property type="entry name" value="PHOSPHOCPHPR"/>
</dbReference>
<dbReference type="Gene3D" id="3.30.1340.10">
    <property type="entry name" value="HPr-like"/>
    <property type="match status" value="1"/>
</dbReference>
<evidence type="ECO:0000313" key="6">
    <source>
        <dbReference type="EMBL" id="WQD75557.1"/>
    </source>
</evidence>
<dbReference type="Proteomes" id="UP001325479">
    <property type="component" value="Chromosome"/>
</dbReference>
<evidence type="ECO:0000256" key="2">
    <source>
        <dbReference type="ARBA" id="ARBA00010736"/>
    </source>
</evidence>
<reference evidence="6 7" key="1">
    <citation type="submission" date="2023-12" db="EMBL/GenBank/DDBJ databases">
        <title>Genome sequencing and assembly of bacterial species from a model synthetic community.</title>
        <authorList>
            <person name="Hogle S.L."/>
        </authorList>
    </citation>
    <scope>NUCLEOTIDE SEQUENCE [LARGE SCALE GENOMIC DNA]</scope>
    <source>
        <strain evidence="6 7">HAMBI 2494</strain>
    </source>
</reference>
<dbReference type="SUPFAM" id="SSF55594">
    <property type="entry name" value="HPr-like"/>
    <property type="match status" value="1"/>
</dbReference>
<keyword evidence="7" id="KW-1185">Reference proteome</keyword>
<evidence type="ECO:0000256" key="1">
    <source>
        <dbReference type="ARBA" id="ARBA00004496"/>
    </source>
</evidence>
<dbReference type="Pfam" id="PF00381">
    <property type="entry name" value="PTS-HPr"/>
    <property type="match status" value="1"/>
</dbReference>
<proteinExistence type="inferred from homology"/>
<dbReference type="EMBL" id="CP139965">
    <property type="protein sequence ID" value="WQD75557.1"/>
    <property type="molecule type" value="Genomic_DNA"/>
</dbReference>
<evidence type="ECO:0000259" key="5">
    <source>
        <dbReference type="PROSITE" id="PS51350"/>
    </source>
</evidence>
<dbReference type="InterPro" id="IPR050399">
    <property type="entry name" value="HPr"/>
</dbReference>
<accession>A0ABZ0WE20</accession>